<name>A0A840P475_9ACTN</name>
<dbReference type="EMBL" id="JACHGN010000008">
    <property type="protein sequence ID" value="MBB5134468.1"/>
    <property type="molecule type" value="Genomic_DNA"/>
</dbReference>
<dbReference type="AlphaFoldDB" id="A0A840P475"/>
<dbReference type="PANTHER" id="PTHR43289:SF34">
    <property type="entry name" value="SERINE_THREONINE-PROTEIN KINASE YBDM-RELATED"/>
    <property type="match status" value="1"/>
</dbReference>
<dbReference type="Pfam" id="PF20703">
    <property type="entry name" value="nSTAND1"/>
    <property type="match status" value="1"/>
</dbReference>
<keyword evidence="1" id="KW-0808">Transferase</keyword>
<evidence type="ECO:0000256" key="4">
    <source>
        <dbReference type="ARBA" id="ARBA00022840"/>
    </source>
</evidence>
<dbReference type="InterPro" id="IPR011009">
    <property type="entry name" value="Kinase-like_dom_sf"/>
</dbReference>
<keyword evidence="7" id="KW-1185">Reference proteome</keyword>
<dbReference type="GO" id="GO:0005524">
    <property type="term" value="F:ATP binding"/>
    <property type="evidence" value="ECO:0007669"/>
    <property type="project" value="UniProtKB-KW"/>
</dbReference>
<dbReference type="RefSeq" id="WP_185051372.1">
    <property type="nucleotide sequence ID" value="NZ_BAABIX010000007.1"/>
</dbReference>
<protein>
    <recommendedName>
        <fullName evidence="5">Protein kinase domain-containing protein</fullName>
    </recommendedName>
</protein>
<dbReference type="SUPFAM" id="SSF82171">
    <property type="entry name" value="DPP6 N-terminal domain-like"/>
    <property type="match status" value="1"/>
</dbReference>
<proteinExistence type="predicted"/>
<keyword evidence="2" id="KW-0547">Nucleotide-binding</keyword>
<dbReference type="PROSITE" id="PS00108">
    <property type="entry name" value="PROTEIN_KINASE_ST"/>
    <property type="match status" value="1"/>
</dbReference>
<dbReference type="PROSITE" id="PS50011">
    <property type="entry name" value="PROTEIN_KINASE_DOM"/>
    <property type="match status" value="1"/>
</dbReference>
<evidence type="ECO:0000256" key="3">
    <source>
        <dbReference type="ARBA" id="ARBA00022777"/>
    </source>
</evidence>
<reference evidence="6 7" key="1">
    <citation type="submission" date="2020-08" db="EMBL/GenBank/DDBJ databases">
        <title>Genomic Encyclopedia of Type Strains, Phase IV (KMG-IV): sequencing the most valuable type-strain genomes for metagenomic binning, comparative biology and taxonomic classification.</title>
        <authorList>
            <person name="Goeker M."/>
        </authorList>
    </citation>
    <scope>NUCLEOTIDE SEQUENCE [LARGE SCALE GENOMIC DNA]</scope>
    <source>
        <strain evidence="6 7">DSM 45615</strain>
    </source>
</reference>
<dbReference type="Gene3D" id="1.10.510.10">
    <property type="entry name" value="Transferase(Phosphotransferase) domain 1"/>
    <property type="match status" value="1"/>
</dbReference>
<dbReference type="SUPFAM" id="SSF50969">
    <property type="entry name" value="YVTN repeat-like/Quinoprotein amine dehydrogenase"/>
    <property type="match status" value="1"/>
</dbReference>
<evidence type="ECO:0000256" key="1">
    <source>
        <dbReference type="ARBA" id="ARBA00022679"/>
    </source>
</evidence>
<keyword evidence="3" id="KW-0418">Kinase</keyword>
<dbReference type="InterPro" id="IPR008271">
    <property type="entry name" value="Ser/Thr_kinase_AS"/>
</dbReference>
<accession>A0A840P475</accession>
<dbReference type="Pfam" id="PF00069">
    <property type="entry name" value="Pkinase"/>
    <property type="match status" value="1"/>
</dbReference>
<dbReference type="InterPro" id="IPR015943">
    <property type="entry name" value="WD40/YVTN_repeat-like_dom_sf"/>
</dbReference>
<dbReference type="SMART" id="SM00220">
    <property type="entry name" value="S_TKc"/>
    <property type="match status" value="1"/>
</dbReference>
<dbReference type="Proteomes" id="UP000578449">
    <property type="component" value="Unassembled WGS sequence"/>
</dbReference>
<sequence>MIVEGAGGLEGAMAAGDPERLGGYWVARRLGEGGQGVVYEAYDDAGARVAVKVLRRGARGRDFAREVAAAQRVASFCTARLIAADGSGPEPYLVSEYVEGPSLRRAVAEGGLFGGDRLHGLAIGVMTALVAIHEAGVVHRDLKPDNVLLSPDGPRVIDFGIARTEDMSLSAASLVQGTPPYMAPEVLRGERAGPPADVFAWAAVMLFAATGRSPFEGPTMAAVMHRVLTLEPDVGVLPASLREAVGRALAKRAQDRPPARDLLLGLLSVRGGGRDDGGLLDRGLSAAAEVRPSVVVTSPPLGAVAERVYDSLSPAERAVVPDILLRLIQTTEGGGDMPRTADPDEVGGGRPGHEAVLSALLAAGLVVREEAGVRLASAALPRAWPRLREWLDAERPGLAIHRRLGEAARLWELHDRRPGDLYQGSALEIARTWATEGRRVVTLNPLEERFLTEGVTMAARRVRRRRQVTAALVALSVVAAGAGVYAEARRREAVAERAAVAAHLDRAVARSLAVRAEGMRVSDPRTAMLLNVAAWRIGPQEPETRAGLRGAAAHPARDVFTPPGAGPATVYALSTTGTLLAGVRDGVATVWDVASGRQAARIEGVSAGARQAALNHDGSLLAVRDERSVRLWDVRSGRPDGAGFGGGFSFLAPGSMRFSPDGRFLHLPSGTGDAVEPAWIDLRTRRPVRAPGGGLVEVLGPGGRYGVTGLASEGATPVRLWDLSADRRRALEWLSDELGVGGALFSADGRTFATVRDGGVRFWDLGTGESRDWWVGDGAAGEGQAALSPDGALLVVDNGAEITTYRTRDGARLSRLPFATSGVEPPAVFAADGRTLRVLGPGGTVLTLRPAEPGGARDGDHLAVAVGGEVAAVVKGGVLEVRRAATGERLRSLKVLAHGEDGACLCQVAVSPDGALIAVGGFLALPGTRPGTPSVAVLDSGSLAVRAAFPLRQRLEGVAELEFSPDATLLAVAPAQAGDVDVGGEAPMELWRWRERRGTELRGVNAGEQVAFSPDGRLLIAGDGVVAELPSGRVVRRLPTAAGQSPAFAPRGGLLAMAGPAGVTLWDTRTWRPSGVRLDDRYPSAPAFSPDGRSLAASTPAGVRLWDVATGRAIGAFTPGEEAADLAFAPSGALLYAAGPYGEVRAEEVDPVRVARRVCALAGRELSREEWRRHIPELPYRRVCGHAR</sequence>
<gene>
    <name evidence="6" type="ORF">HNP84_004200</name>
</gene>
<dbReference type="CDD" id="cd14014">
    <property type="entry name" value="STKc_PknB_like"/>
    <property type="match status" value="1"/>
</dbReference>
<evidence type="ECO:0000256" key="2">
    <source>
        <dbReference type="ARBA" id="ARBA00022741"/>
    </source>
</evidence>
<dbReference type="InterPro" id="IPR049052">
    <property type="entry name" value="nSTAND1"/>
</dbReference>
<evidence type="ECO:0000313" key="6">
    <source>
        <dbReference type="EMBL" id="MBB5134468.1"/>
    </source>
</evidence>
<dbReference type="InterPro" id="IPR001680">
    <property type="entry name" value="WD40_rpt"/>
</dbReference>
<dbReference type="InterPro" id="IPR011044">
    <property type="entry name" value="Quino_amine_DH_bsu"/>
</dbReference>
<evidence type="ECO:0000259" key="5">
    <source>
        <dbReference type="PROSITE" id="PS50011"/>
    </source>
</evidence>
<dbReference type="SMART" id="SM00320">
    <property type="entry name" value="WD40"/>
    <property type="match status" value="4"/>
</dbReference>
<evidence type="ECO:0000313" key="7">
    <source>
        <dbReference type="Proteomes" id="UP000578449"/>
    </source>
</evidence>
<organism evidence="6 7">
    <name type="scientific">Thermocatellispora tengchongensis</name>
    <dbReference type="NCBI Taxonomy" id="1073253"/>
    <lineage>
        <taxon>Bacteria</taxon>
        <taxon>Bacillati</taxon>
        <taxon>Actinomycetota</taxon>
        <taxon>Actinomycetes</taxon>
        <taxon>Streptosporangiales</taxon>
        <taxon>Streptosporangiaceae</taxon>
        <taxon>Thermocatellispora</taxon>
    </lineage>
</organism>
<dbReference type="SUPFAM" id="SSF56112">
    <property type="entry name" value="Protein kinase-like (PK-like)"/>
    <property type="match status" value="1"/>
</dbReference>
<dbReference type="InterPro" id="IPR000719">
    <property type="entry name" value="Prot_kinase_dom"/>
</dbReference>
<dbReference type="PANTHER" id="PTHR43289">
    <property type="entry name" value="MITOGEN-ACTIVATED PROTEIN KINASE KINASE KINASE 20-RELATED"/>
    <property type="match status" value="1"/>
</dbReference>
<feature type="domain" description="Protein kinase" evidence="5">
    <location>
        <begin position="24"/>
        <end position="267"/>
    </location>
</feature>
<dbReference type="GO" id="GO:0004674">
    <property type="term" value="F:protein serine/threonine kinase activity"/>
    <property type="evidence" value="ECO:0007669"/>
    <property type="project" value="TreeGrafter"/>
</dbReference>
<keyword evidence="4" id="KW-0067">ATP-binding</keyword>
<dbReference type="Gene3D" id="2.130.10.10">
    <property type="entry name" value="YVTN repeat-like/Quinoprotein amine dehydrogenase"/>
    <property type="match status" value="3"/>
</dbReference>
<comment type="caution">
    <text evidence="6">The sequence shown here is derived from an EMBL/GenBank/DDBJ whole genome shotgun (WGS) entry which is preliminary data.</text>
</comment>